<dbReference type="Pfam" id="PF07693">
    <property type="entry name" value="KAP_NTPase"/>
    <property type="match status" value="1"/>
</dbReference>
<evidence type="ECO:0000313" key="3">
    <source>
        <dbReference type="Proteomes" id="UP000062317"/>
    </source>
</evidence>
<evidence type="ECO:0000313" key="2">
    <source>
        <dbReference type="EMBL" id="KVV37573.1"/>
    </source>
</evidence>
<gene>
    <name evidence="2" type="ORF">WT27_17690</name>
</gene>
<dbReference type="SUPFAM" id="SSF52540">
    <property type="entry name" value="P-loop containing nucleoside triphosphate hydrolases"/>
    <property type="match status" value="1"/>
</dbReference>
<dbReference type="RefSeq" id="WP_060109885.1">
    <property type="nucleotide sequence ID" value="NZ_LPEQ01000140.1"/>
</dbReference>
<name>A0A105UY04_9BURK</name>
<organism evidence="2 3">
    <name type="scientific">Burkholderia territorii</name>
    <dbReference type="NCBI Taxonomy" id="1503055"/>
    <lineage>
        <taxon>Bacteria</taxon>
        <taxon>Pseudomonadati</taxon>
        <taxon>Pseudomonadota</taxon>
        <taxon>Betaproteobacteria</taxon>
        <taxon>Burkholderiales</taxon>
        <taxon>Burkholderiaceae</taxon>
        <taxon>Burkholderia</taxon>
        <taxon>Burkholderia cepacia complex</taxon>
    </lineage>
</organism>
<dbReference type="EMBL" id="LPEQ01000140">
    <property type="protein sequence ID" value="KVV37573.1"/>
    <property type="molecule type" value="Genomic_DNA"/>
</dbReference>
<evidence type="ECO:0000259" key="1">
    <source>
        <dbReference type="Pfam" id="PF07693"/>
    </source>
</evidence>
<reference evidence="2 3" key="1">
    <citation type="submission" date="2015-11" db="EMBL/GenBank/DDBJ databases">
        <title>Expanding the genomic diversity of Burkholderia species for the development of highly accurate diagnostics.</title>
        <authorList>
            <person name="Sahl J."/>
            <person name="Keim P."/>
            <person name="Wagner D."/>
        </authorList>
    </citation>
    <scope>NUCLEOTIDE SEQUENCE [LARGE SCALE GENOMIC DNA]</scope>
    <source>
        <strain evidence="2 3">MSMB1301WGS</strain>
    </source>
</reference>
<protein>
    <submittedName>
        <fullName evidence="2">NTPase</fullName>
    </submittedName>
</protein>
<feature type="domain" description="KAP NTPase" evidence="1">
    <location>
        <begin position="50"/>
        <end position="372"/>
    </location>
</feature>
<sequence>MTGPLFRLSAWRARRRARLSAEAARTERPDGGIGAEAPIRTASEDRLRRADFAGRIAGVLSELSLREGRVFAIRGGWGFGKSSLKNLVTERLDARSDGADWLDFNPWQWGDGDAIARALFGQIADRLGGEHSKAALARAEALRRYGAILTGASAPLKKASGSSHLISIVLTNASVIAVASAIGFDLPTAAKVATGLAILSIGTPVLGRGLSLLGRDRGSEPLDKVRDALEVRLRELDRPLVVFVDDIDRLEPEQIRMLLRQVKANANLPNIVFVLLFQPSIIERALDPVADGDGRAFLEKVVQASFDLPVVPVSVVHHIFAEELAELAGTYATEANGFSQTRWGNAFVGCIQPQLRNMRDARRLISSIAVHLPLHAADDVFEVNIVDFLLLEALRVFEPDLHEALFRERELVLQEGRFPGYSRRDDDRTAAERLLELVPEQRRVIARDALKDLFPPIEWAYGGTNYAEGFHLKWLTAKRVCSRRYFPRYFELQTAAGEMSERRFVAFLDATATEDGLAAAIADVETDGLLPSLVARFDESVDRLPVDNAAVLLPAMFGIAQKLAGLRAGDPFNSPWLSAWRATSWFLKRVPEGMRGGLVLEALRQTKALSIAAILIHLNDPADRKEGENDAFDPALDTDTVEAMKAEWLRLMRIRATDIDALIVEPDLMSLLYRWRDYAGSSDEPREWIVEAIRTDQGFARMATRMMSRGTVHAWGDRVSAPHNTFDKQTIDDFVGIDVAKVRCDAIDPAEFSEHGEALRTLRRSVDMWLGLTERDPFDI</sequence>
<dbReference type="Proteomes" id="UP000062317">
    <property type="component" value="Unassembled WGS sequence"/>
</dbReference>
<keyword evidence="3" id="KW-1185">Reference proteome</keyword>
<comment type="caution">
    <text evidence="2">The sequence shown here is derived from an EMBL/GenBank/DDBJ whole genome shotgun (WGS) entry which is preliminary data.</text>
</comment>
<accession>A0A105UY04</accession>
<dbReference type="Gene3D" id="3.40.50.300">
    <property type="entry name" value="P-loop containing nucleotide triphosphate hydrolases"/>
    <property type="match status" value="1"/>
</dbReference>
<dbReference type="AlphaFoldDB" id="A0A105UY04"/>
<dbReference type="InterPro" id="IPR011646">
    <property type="entry name" value="KAP_P-loop"/>
</dbReference>
<proteinExistence type="predicted"/>
<dbReference type="InterPro" id="IPR027417">
    <property type="entry name" value="P-loop_NTPase"/>
</dbReference>